<dbReference type="CDD" id="cd16917">
    <property type="entry name" value="HATPase_UhpB-NarQ-NarX-like"/>
    <property type="match status" value="1"/>
</dbReference>
<dbReference type="SUPFAM" id="SSF158472">
    <property type="entry name" value="HAMP domain-like"/>
    <property type="match status" value="1"/>
</dbReference>
<dbReference type="InterPro" id="IPR011712">
    <property type="entry name" value="Sig_transdc_His_kin_sub3_dim/P"/>
</dbReference>
<dbReference type="Proteomes" id="UP000324760">
    <property type="component" value="Chromosome"/>
</dbReference>
<evidence type="ECO:0000256" key="5">
    <source>
        <dbReference type="ARBA" id="ARBA00022553"/>
    </source>
</evidence>
<evidence type="ECO:0000256" key="3">
    <source>
        <dbReference type="ARBA" id="ARBA00022475"/>
    </source>
</evidence>
<feature type="domain" description="Histidine kinase" evidence="17">
    <location>
        <begin position="408"/>
        <end position="604"/>
    </location>
</feature>
<evidence type="ECO:0000259" key="17">
    <source>
        <dbReference type="PROSITE" id="PS50109"/>
    </source>
</evidence>
<dbReference type="Gene3D" id="1.10.8.500">
    <property type="entry name" value="HAMP domain in histidine kinase"/>
    <property type="match status" value="1"/>
</dbReference>
<dbReference type="InterPro" id="IPR036890">
    <property type="entry name" value="HATPase_C_sf"/>
</dbReference>
<dbReference type="EMBL" id="CP043869">
    <property type="protein sequence ID" value="QEQ97535.1"/>
    <property type="molecule type" value="Genomic_DNA"/>
</dbReference>
<evidence type="ECO:0000256" key="6">
    <source>
        <dbReference type="ARBA" id="ARBA00022679"/>
    </source>
</evidence>
<keyword evidence="7 16" id="KW-0812">Transmembrane</keyword>
<evidence type="ECO:0000256" key="16">
    <source>
        <dbReference type="SAM" id="Phobius"/>
    </source>
</evidence>
<keyword evidence="13 14" id="KW-0472">Membrane</keyword>
<keyword evidence="3 14" id="KW-1003">Cell membrane</keyword>
<sequence>MHFFRQSIIARLGAAMLAISLMAVVSMIGSVIVAESTQGDAAGINLAGSLRMLSYRIIAETGQYTNNPNESNQAKIKATINEFDKRINSPILETVIPQDGDHDLYLHHDNLLKEWYEEITPALEKALAEPLAPPSYIGQIEAFVSRIDQMVHLLERSTESKIKLLSLVQGISLFMTVLIIFIAMLDIKNNVVLPLQQLVQMSKRAGRGDLKARVEYESQDELGVLGDTFNQMAEELSKTYSDLEQRVERKTALLQQSNEALQLLYETTRSFNRKEDICRRLMPVMQQLETVSPFGPIEVTLCEPNNKRSYRQLTTQSLERPDGCRDFSCNNCIVSEVDPRSHKTLSLPIQTRETYFGEFNAQFLPHSPPNSSEIKLIETIVENLATAMSLELKAEQEQQMSLIEERAVIARELHDSLAQSLSYLKMQVSRLQILRRKSVPEEQINDVIEELKEGLNNAYRQLRELLTTFRLKLDEPGLEPALESTINEFTERLGFPVDYHYGIRHLPLTPNEEIHVLQVVREALANVVKHAKASHVGVSVTATHEQVSVAIRDNGVGLPHNNETTNHYGLVIMQDRAATLNGKLTVKNTDGGGVEVLLLFKSKHV</sequence>
<evidence type="ECO:0000256" key="11">
    <source>
        <dbReference type="ARBA" id="ARBA00022989"/>
    </source>
</evidence>
<evidence type="ECO:0000256" key="10">
    <source>
        <dbReference type="ARBA" id="ARBA00022840"/>
    </source>
</evidence>
<dbReference type="Pfam" id="PF02518">
    <property type="entry name" value="HATPase_c"/>
    <property type="match status" value="1"/>
</dbReference>
<evidence type="ECO:0000313" key="19">
    <source>
        <dbReference type="EMBL" id="QEQ97535.1"/>
    </source>
</evidence>
<dbReference type="Gene3D" id="3.30.565.10">
    <property type="entry name" value="Histidine kinase-like ATPase, C-terminal domain"/>
    <property type="match status" value="1"/>
</dbReference>
<keyword evidence="12 14" id="KW-0902">Two-component regulatory system</keyword>
<keyword evidence="5" id="KW-0597">Phosphoprotein</keyword>
<keyword evidence="4 14" id="KW-0997">Cell inner membrane</keyword>
<dbReference type="PANTHER" id="PTHR24421">
    <property type="entry name" value="NITRATE/NITRITE SENSOR PROTEIN NARX-RELATED"/>
    <property type="match status" value="1"/>
</dbReference>
<name>A0A5P1RE43_9GAMM</name>
<evidence type="ECO:0000256" key="7">
    <source>
        <dbReference type="ARBA" id="ARBA00022692"/>
    </source>
</evidence>
<comment type="subcellular location">
    <subcellularLocation>
        <location evidence="2">Cell inner membrane</location>
        <topology evidence="2">Multi-pass membrane protein</topology>
    </subcellularLocation>
</comment>
<dbReference type="PROSITE" id="PS50885">
    <property type="entry name" value="HAMP"/>
    <property type="match status" value="1"/>
</dbReference>
<feature type="coiled-coil region" evidence="15">
    <location>
        <begin position="233"/>
        <end position="260"/>
    </location>
</feature>
<evidence type="ECO:0000256" key="9">
    <source>
        <dbReference type="ARBA" id="ARBA00022777"/>
    </source>
</evidence>
<keyword evidence="8 14" id="KW-0547">Nucleotide-binding</keyword>
<evidence type="ECO:0000256" key="8">
    <source>
        <dbReference type="ARBA" id="ARBA00022741"/>
    </source>
</evidence>
<gene>
    <name evidence="19" type="ORF">F0U83_12870</name>
</gene>
<dbReference type="PIRSF" id="PIRSF003167">
    <property type="entry name" value="STHK_NarX/NarQ"/>
    <property type="match status" value="1"/>
</dbReference>
<dbReference type="RefSeq" id="WP_138986825.1">
    <property type="nucleotide sequence ID" value="NZ_CP043869.1"/>
</dbReference>
<dbReference type="GO" id="GO:0000155">
    <property type="term" value="F:phosphorelay sensor kinase activity"/>
    <property type="evidence" value="ECO:0007669"/>
    <property type="project" value="UniProtKB-UniRule"/>
</dbReference>
<dbReference type="InterPro" id="IPR003660">
    <property type="entry name" value="HAMP_dom"/>
</dbReference>
<keyword evidence="6 14" id="KW-0808">Transferase</keyword>
<feature type="domain" description="HAMP" evidence="18">
    <location>
        <begin position="189"/>
        <end position="241"/>
    </location>
</feature>
<evidence type="ECO:0000256" key="13">
    <source>
        <dbReference type="ARBA" id="ARBA00023136"/>
    </source>
</evidence>
<dbReference type="GO" id="GO:0005886">
    <property type="term" value="C:plasma membrane"/>
    <property type="evidence" value="ECO:0007669"/>
    <property type="project" value="UniProtKB-SubCell"/>
</dbReference>
<dbReference type="InterPro" id="IPR042295">
    <property type="entry name" value="NarX-like_N_sf"/>
</dbReference>
<keyword evidence="11 16" id="KW-1133">Transmembrane helix</keyword>
<feature type="transmembrane region" description="Helical" evidence="16">
    <location>
        <begin position="12"/>
        <end position="34"/>
    </location>
</feature>
<evidence type="ECO:0000256" key="2">
    <source>
        <dbReference type="ARBA" id="ARBA00004429"/>
    </source>
</evidence>
<dbReference type="CDD" id="cd06225">
    <property type="entry name" value="HAMP"/>
    <property type="match status" value="1"/>
</dbReference>
<dbReference type="SUPFAM" id="SSF55874">
    <property type="entry name" value="ATPase domain of HSP90 chaperone/DNA topoisomerase II/histidine kinase"/>
    <property type="match status" value="1"/>
</dbReference>
<evidence type="ECO:0000313" key="20">
    <source>
        <dbReference type="Proteomes" id="UP000324760"/>
    </source>
</evidence>
<keyword evidence="15" id="KW-0175">Coiled coil</keyword>
<keyword evidence="20" id="KW-1185">Reference proteome</keyword>
<dbReference type="SMART" id="SM00304">
    <property type="entry name" value="HAMP"/>
    <property type="match status" value="2"/>
</dbReference>
<dbReference type="InterPro" id="IPR016380">
    <property type="entry name" value="Sig_transdc_His_kin_NarX/NarQ"/>
</dbReference>
<feature type="coiled-coil region" evidence="15">
    <location>
        <begin position="441"/>
        <end position="468"/>
    </location>
</feature>
<dbReference type="GO" id="GO:0046983">
    <property type="term" value="F:protein dimerization activity"/>
    <property type="evidence" value="ECO:0007669"/>
    <property type="project" value="UniProtKB-UniRule"/>
</dbReference>
<dbReference type="Pfam" id="PF13675">
    <property type="entry name" value="PilJ"/>
    <property type="match status" value="1"/>
</dbReference>
<dbReference type="PANTHER" id="PTHR24421:SF10">
    <property type="entry name" value="NITRATE_NITRITE SENSOR PROTEIN NARQ"/>
    <property type="match status" value="1"/>
</dbReference>
<evidence type="ECO:0000256" key="1">
    <source>
        <dbReference type="ARBA" id="ARBA00000085"/>
    </source>
</evidence>
<reference evidence="19 20" key="1">
    <citation type="journal article" date="2019" name="Biochem. Eng. J.">
        <title>Metabolic engineering of the marine bacteria Neptunomonas concharum for the production of acetoin and meso-2,3-butanediol from acetate.</title>
        <authorList>
            <person name="Li W."/>
            <person name="Pu N."/>
            <person name="Liu C.-X."/>
            <person name="Yuan Q.-P."/>
            <person name="Li Z.-J."/>
        </authorList>
    </citation>
    <scope>NUCLEOTIDE SEQUENCE [LARGE SCALE GENOMIC DNA]</scope>
    <source>
        <strain evidence="19 20">JCM17730</strain>
    </source>
</reference>
<dbReference type="AlphaFoldDB" id="A0A5P1RE43"/>
<keyword evidence="9 14" id="KW-0418">Kinase</keyword>
<dbReference type="InterPro" id="IPR029095">
    <property type="entry name" value="NarX-like_N"/>
</dbReference>
<dbReference type="Gene3D" id="1.20.120.960">
    <property type="entry name" value="Histidine kinase NarX, sensor domain"/>
    <property type="match status" value="1"/>
</dbReference>
<dbReference type="Gene3D" id="1.20.5.1930">
    <property type="match status" value="1"/>
</dbReference>
<dbReference type="CDD" id="cd19408">
    <property type="entry name" value="NarX_NarQ_sensor"/>
    <property type="match status" value="1"/>
</dbReference>
<dbReference type="KEGG" id="ncu:F0U83_12870"/>
<evidence type="ECO:0000256" key="4">
    <source>
        <dbReference type="ARBA" id="ARBA00022519"/>
    </source>
</evidence>
<evidence type="ECO:0000259" key="18">
    <source>
        <dbReference type="PROSITE" id="PS50885"/>
    </source>
</evidence>
<dbReference type="InterPro" id="IPR003594">
    <property type="entry name" value="HATPase_dom"/>
</dbReference>
<dbReference type="SMART" id="SM00387">
    <property type="entry name" value="HATPase_c"/>
    <property type="match status" value="1"/>
</dbReference>
<comment type="catalytic activity">
    <reaction evidence="1 14">
        <text>ATP + protein L-histidine = ADP + protein N-phospho-L-histidine.</text>
        <dbReference type="EC" id="2.7.13.3"/>
    </reaction>
</comment>
<protein>
    <recommendedName>
        <fullName evidence="14">Sensor protein</fullName>
        <ecNumber evidence="14">2.7.13.3</ecNumber>
    </recommendedName>
</protein>
<keyword evidence="10 14" id="KW-0067">ATP-binding</keyword>
<dbReference type="Pfam" id="PF00672">
    <property type="entry name" value="HAMP"/>
    <property type="match status" value="1"/>
</dbReference>
<dbReference type="EC" id="2.7.13.3" evidence="14"/>
<dbReference type="Pfam" id="PF07730">
    <property type="entry name" value="HisKA_3"/>
    <property type="match status" value="1"/>
</dbReference>
<dbReference type="GO" id="GO:0005524">
    <property type="term" value="F:ATP binding"/>
    <property type="evidence" value="ECO:0007669"/>
    <property type="project" value="UniProtKB-UniRule"/>
</dbReference>
<evidence type="ECO:0000256" key="14">
    <source>
        <dbReference type="PIRNR" id="PIRNR003167"/>
    </source>
</evidence>
<accession>A0A5P1RE43</accession>
<dbReference type="PROSITE" id="PS50109">
    <property type="entry name" value="HIS_KIN"/>
    <property type="match status" value="1"/>
</dbReference>
<organism evidence="19 20">
    <name type="scientific">Neptunomonas concharum</name>
    <dbReference type="NCBI Taxonomy" id="1031538"/>
    <lineage>
        <taxon>Bacteria</taxon>
        <taxon>Pseudomonadati</taxon>
        <taxon>Pseudomonadota</taxon>
        <taxon>Gammaproteobacteria</taxon>
        <taxon>Oceanospirillales</taxon>
        <taxon>Oceanospirillaceae</taxon>
        <taxon>Neptunomonas</taxon>
    </lineage>
</organism>
<dbReference type="OrthoDB" id="9811306at2"/>
<proteinExistence type="predicted"/>
<evidence type="ECO:0000256" key="12">
    <source>
        <dbReference type="ARBA" id="ARBA00023012"/>
    </source>
</evidence>
<dbReference type="InterPro" id="IPR005467">
    <property type="entry name" value="His_kinase_dom"/>
</dbReference>
<dbReference type="InterPro" id="IPR050482">
    <property type="entry name" value="Sensor_HK_TwoCompSys"/>
</dbReference>
<evidence type="ECO:0000256" key="15">
    <source>
        <dbReference type="SAM" id="Coils"/>
    </source>
</evidence>